<keyword evidence="1" id="KW-0175">Coiled coil</keyword>
<feature type="coiled-coil region" evidence="1">
    <location>
        <begin position="80"/>
        <end position="121"/>
    </location>
</feature>
<evidence type="ECO:0000313" key="3">
    <source>
        <dbReference type="Proteomes" id="UP000316476"/>
    </source>
</evidence>
<evidence type="ECO:0000256" key="1">
    <source>
        <dbReference type="SAM" id="Coils"/>
    </source>
</evidence>
<sequence>MTTKTKKSKIETAEELLQSVAASGDDLTFEQRVECCNALGCSDQELDKELRRFGRIVQQRKVAGTREDRDKQDEEVRRLFKALNDRRPELEKQIAKLQSELAKLEQDHRLAAKRAEEMEAAVDNLRSLAPKWRVAEFNQRKRAATRKYREKALQAATELDRIECCQNLAVDDGQKCIDFIGTIEQTTGKKFIERRGFGHRSTVNRAAWQAYVDEQVARIPKLEEIHGENLDAYNEAIDAAEVECLDVYVD</sequence>
<reference evidence="2 3" key="1">
    <citation type="submission" date="2019-02" db="EMBL/GenBank/DDBJ databases">
        <title>Deep-cultivation of Planctomycetes and their phenomic and genomic characterization uncovers novel biology.</title>
        <authorList>
            <person name="Wiegand S."/>
            <person name="Jogler M."/>
            <person name="Boedeker C."/>
            <person name="Pinto D."/>
            <person name="Vollmers J."/>
            <person name="Rivas-Marin E."/>
            <person name="Kohn T."/>
            <person name="Peeters S.H."/>
            <person name="Heuer A."/>
            <person name="Rast P."/>
            <person name="Oberbeckmann S."/>
            <person name="Bunk B."/>
            <person name="Jeske O."/>
            <person name="Meyerdierks A."/>
            <person name="Storesund J.E."/>
            <person name="Kallscheuer N."/>
            <person name="Luecker S."/>
            <person name="Lage O.M."/>
            <person name="Pohl T."/>
            <person name="Merkel B.J."/>
            <person name="Hornburger P."/>
            <person name="Mueller R.-W."/>
            <person name="Bruemmer F."/>
            <person name="Labrenz M."/>
            <person name="Spormann A.M."/>
            <person name="Op Den Camp H."/>
            <person name="Overmann J."/>
            <person name="Amann R."/>
            <person name="Jetten M.S.M."/>
            <person name="Mascher T."/>
            <person name="Medema M.H."/>
            <person name="Devos D.P."/>
            <person name="Kaster A.-K."/>
            <person name="Ovreas L."/>
            <person name="Rohde M."/>
            <person name="Galperin M.Y."/>
            <person name="Jogler C."/>
        </authorList>
    </citation>
    <scope>NUCLEOTIDE SEQUENCE [LARGE SCALE GENOMIC DNA]</scope>
    <source>
        <strain evidence="2 3">V7</strain>
    </source>
</reference>
<dbReference type="AlphaFoldDB" id="A0A5C6FV93"/>
<dbReference type="EMBL" id="SJPZ01000001">
    <property type="protein sequence ID" value="TWU66889.1"/>
    <property type="molecule type" value="Genomic_DNA"/>
</dbReference>
<evidence type="ECO:0000313" key="2">
    <source>
        <dbReference type="EMBL" id="TWU66889.1"/>
    </source>
</evidence>
<protein>
    <submittedName>
        <fullName evidence="2">Uncharacterized protein</fullName>
    </submittedName>
</protein>
<gene>
    <name evidence="2" type="ORF">V7x_24600</name>
</gene>
<dbReference type="Proteomes" id="UP000316476">
    <property type="component" value="Unassembled WGS sequence"/>
</dbReference>
<name>A0A5C6FV93_9PLAN</name>
<comment type="caution">
    <text evidence="2">The sequence shown here is derived from an EMBL/GenBank/DDBJ whole genome shotgun (WGS) entry which is preliminary data.</text>
</comment>
<dbReference type="RefSeq" id="WP_146413419.1">
    <property type="nucleotide sequence ID" value="NZ_SJPZ01000001.1"/>
</dbReference>
<organism evidence="2 3">
    <name type="scientific">Crateriforma conspicua</name>
    <dbReference type="NCBI Taxonomy" id="2527996"/>
    <lineage>
        <taxon>Bacteria</taxon>
        <taxon>Pseudomonadati</taxon>
        <taxon>Planctomycetota</taxon>
        <taxon>Planctomycetia</taxon>
        <taxon>Planctomycetales</taxon>
        <taxon>Planctomycetaceae</taxon>
        <taxon>Crateriforma</taxon>
    </lineage>
</organism>
<proteinExistence type="predicted"/>
<accession>A0A5C6FV93</accession>